<evidence type="ECO:0000313" key="2">
    <source>
        <dbReference type="EMBL" id="KKU85540.1"/>
    </source>
</evidence>
<evidence type="ECO:0000256" key="1">
    <source>
        <dbReference type="SAM" id="Phobius"/>
    </source>
</evidence>
<sequence length="98" mass="10667">MADELKKIDLTTVANEPSMRAKKAFPWKLIVVPLGVLVVVVIVLGVMLLPIRGVMAKAKDVISSGQAAAAAIKNQDLEKTKNELSITREHLSALEKEY</sequence>
<dbReference type="Proteomes" id="UP000034739">
    <property type="component" value="Unassembled WGS sequence"/>
</dbReference>
<organism evidence="2 3">
    <name type="scientific">Candidatus Gottesmanbacteria bacterium GW2011_GWA2_47_9</name>
    <dbReference type="NCBI Taxonomy" id="1618445"/>
    <lineage>
        <taxon>Bacteria</taxon>
        <taxon>Candidatus Gottesmaniibacteriota</taxon>
    </lineage>
</organism>
<protein>
    <submittedName>
        <fullName evidence="2">Uncharacterized protein</fullName>
    </submittedName>
</protein>
<keyword evidence="1" id="KW-1133">Transmembrane helix</keyword>
<feature type="non-terminal residue" evidence="2">
    <location>
        <position position="98"/>
    </location>
</feature>
<gene>
    <name evidence="2" type="ORF">UY16_C0076G0001</name>
</gene>
<name>A0A0G1WTM1_9BACT</name>
<keyword evidence="1" id="KW-0472">Membrane</keyword>
<accession>A0A0G1WTM1</accession>
<evidence type="ECO:0000313" key="3">
    <source>
        <dbReference type="Proteomes" id="UP000034739"/>
    </source>
</evidence>
<dbReference type="AlphaFoldDB" id="A0A0G1WTM1"/>
<reference evidence="2 3" key="1">
    <citation type="journal article" date="2015" name="Nature">
        <title>rRNA introns, odd ribosomes, and small enigmatic genomes across a large radiation of phyla.</title>
        <authorList>
            <person name="Brown C.T."/>
            <person name="Hug L.A."/>
            <person name="Thomas B.C."/>
            <person name="Sharon I."/>
            <person name="Castelle C.J."/>
            <person name="Singh A."/>
            <person name="Wilkins M.J."/>
            <person name="Williams K.H."/>
            <person name="Banfield J.F."/>
        </authorList>
    </citation>
    <scope>NUCLEOTIDE SEQUENCE [LARGE SCALE GENOMIC DNA]</scope>
</reference>
<comment type="caution">
    <text evidence="2">The sequence shown here is derived from an EMBL/GenBank/DDBJ whole genome shotgun (WGS) entry which is preliminary data.</text>
</comment>
<dbReference type="EMBL" id="LCOY01000076">
    <property type="protein sequence ID" value="KKU85540.1"/>
    <property type="molecule type" value="Genomic_DNA"/>
</dbReference>
<feature type="transmembrane region" description="Helical" evidence="1">
    <location>
        <begin position="25"/>
        <end position="49"/>
    </location>
</feature>
<keyword evidence="1" id="KW-0812">Transmembrane</keyword>
<proteinExistence type="predicted"/>